<reference evidence="2 3" key="3">
    <citation type="submission" date="2019-12" db="UniProtKB">
        <authorList>
            <consortium name="WormBaseParasite"/>
        </authorList>
    </citation>
    <scope>IDENTIFICATION</scope>
</reference>
<dbReference type="WBParaSite" id="TMUE_2000006196.1">
    <property type="protein sequence ID" value="TMUE_2000006196.1"/>
    <property type="gene ID" value="WBGene00299508"/>
</dbReference>
<reference evidence="1" key="1">
    <citation type="submission" date="2013-11" db="EMBL/GenBank/DDBJ databases">
        <authorList>
            <person name="Aslett M."/>
        </authorList>
    </citation>
    <scope>NUCLEOTIDE SEQUENCE [LARGE SCALE GENOMIC DNA]</scope>
    <source>
        <strain evidence="1">Edinburgh</strain>
    </source>
</reference>
<proteinExistence type="predicted"/>
<keyword evidence="1" id="KW-1185">Reference proteome</keyword>
<dbReference type="AlphaFoldDB" id="A0A5S6QFN9"/>
<organism evidence="1 3">
    <name type="scientific">Trichuris muris</name>
    <name type="common">Mouse whipworm</name>
    <dbReference type="NCBI Taxonomy" id="70415"/>
    <lineage>
        <taxon>Eukaryota</taxon>
        <taxon>Metazoa</taxon>
        <taxon>Ecdysozoa</taxon>
        <taxon>Nematoda</taxon>
        <taxon>Enoplea</taxon>
        <taxon>Dorylaimia</taxon>
        <taxon>Trichinellida</taxon>
        <taxon>Trichuridae</taxon>
        <taxon>Trichuris</taxon>
    </lineage>
</organism>
<dbReference type="Proteomes" id="UP000046395">
    <property type="component" value="Unassembled WGS sequence"/>
</dbReference>
<name>A0A5S6QFN9_TRIMR</name>
<protein>
    <submittedName>
        <fullName evidence="2 3">Reverse transcriptase Ty1/copia-type domain-containing protein</fullName>
    </submittedName>
</protein>
<accession>A0A5S6QFN9</accession>
<evidence type="ECO:0000313" key="2">
    <source>
        <dbReference type="WBParaSite" id="TMUE_0000002185.1"/>
    </source>
</evidence>
<evidence type="ECO:0000313" key="3">
    <source>
        <dbReference type="WBParaSite" id="TMUE_2000006196.1"/>
    </source>
</evidence>
<dbReference type="WBParaSite" id="TMUE_0000002185.1">
    <property type="protein sequence ID" value="TMUE_0000002185.1"/>
    <property type="gene ID" value="WBGene00298038"/>
</dbReference>
<evidence type="ECO:0000313" key="1">
    <source>
        <dbReference type="Proteomes" id="UP000046395"/>
    </source>
</evidence>
<reference evidence="1" key="2">
    <citation type="submission" date="2014-03" db="EMBL/GenBank/DDBJ databases">
        <title>The whipworm genome and dual-species transcriptomics of an intimate host-pathogen interaction.</title>
        <authorList>
            <person name="Foth B.J."/>
            <person name="Tsai I.J."/>
            <person name="Reid A.J."/>
            <person name="Bancroft A.J."/>
            <person name="Nichol S."/>
            <person name="Tracey A."/>
            <person name="Holroyd N."/>
            <person name="Cotton J.A."/>
            <person name="Stanley E.J."/>
            <person name="Zarowiecki M."/>
            <person name="Liu J.Z."/>
            <person name="Huckvale T."/>
            <person name="Cooper P.J."/>
            <person name="Grencis R.K."/>
            <person name="Berriman M."/>
        </authorList>
    </citation>
    <scope>NUCLEOTIDE SEQUENCE [LARGE SCALE GENOMIC DNA]</scope>
    <source>
        <strain evidence="1">Edinburgh</strain>
    </source>
</reference>
<sequence length="85" mass="9524">MLIGEEMWATANHGLVLQLSSTMEAEYVALAAATREAKWLTMVFDELGISQRMKLLVILVNHSHPSVAIPWTLRPAPSISMEQKY</sequence>